<feature type="region of interest" description="Disordered" evidence="3">
    <location>
        <begin position="627"/>
        <end position="648"/>
    </location>
</feature>
<feature type="compositionally biased region" description="Polar residues" evidence="3">
    <location>
        <begin position="295"/>
        <end position="305"/>
    </location>
</feature>
<dbReference type="EMBL" id="ML978712">
    <property type="protein sequence ID" value="KAF2091025.1"/>
    <property type="molecule type" value="Genomic_DNA"/>
</dbReference>
<dbReference type="AlphaFoldDB" id="A0A9P4HXF7"/>
<dbReference type="Proteomes" id="UP000799776">
    <property type="component" value="Unassembled WGS sequence"/>
</dbReference>
<accession>A0A9P4HXF7</accession>
<feature type="region of interest" description="Disordered" evidence="3">
    <location>
        <begin position="361"/>
        <end position="592"/>
    </location>
</feature>
<evidence type="ECO:0008006" key="6">
    <source>
        <dbReference type="Google" id="ProtNLM"/>
    </source>
</evidence>
<dbReference type="PANTHER" id="PTHR12610">
    <property type="entry name" value="SINGLE STRANDED DNA BINDING PROTEIN"/>
    <property type="match status" value="1"/>
</dbReference>
<dbReference type="GO" id="GO:0005634">
    <property type="term" value="C:nucleus"/>
    <property type="evidence" value="ECO:0007669"/>
    <property type="project" value="UniProtKB-SubCell"/>
</dbReference>
<sequence length="648" mass="71344">MNNGGARAPTDPQVMLNTYIYDYFLRNQNWKLARLAKEELNLNLAGKPSPRGRDVNGVDDAMDTDNKDDIHRRPDDLPPPSIPNDATDSSFLLDWWQQFWDIFNAQRGRKSGPQQLQYLQHTRQQAQMRTENQNRMLMTNQGQFRMMQGMQPNGMRNMSEMQMKAMQNNKNMTPQQQQQLAAMRQQHMMQNQMQRDGSGMDMNQRPQSPGSVENAPSPTKRPRLDNGFNGQPMGAMLMTNGMDPNGITPQQFNSFPGQAPNAQKSLQVYSSTLAAQTKQALNNQQMGKEINAAGMQNSPMSQQGPDGSADFLQGNAPVNRMQGGAPSGSQQGGNHALQDYQMQLMLLEQQNKKRLLMARQEQDNLSQHPTPPVGQPAFPPAMSPQGSRAGPSPNPTDQMKRGTPKLNQAGLPGSPMPDGSMPQNRGSPMPNGFDPNQQGMPPGMPPQYYPQMANGGMMRPPSSHPGGFPGQMTPQQMEMIARQNGGRIPNNMWPQGGPPAMMPNQQGQQPVPMGTPQQRNQAMPPPPAPSGEQQRTQPSSPAPSQNAPPTPSQQNKANPKKKKAPEEKKQQNHQHPRKMDANASAPFGTMDGGDGFASNMDFCSLDTGDVLENFDFDTFLHTGEDTTGFGFDPTFGLNDSNVEGMTES</sequence>
<feature type="compositionally biased region" description="Low complexity" evidence="3">
    <location>
        <begin position="184"/>
        <end position="195"/>
    </location>
</feature>
<feature type="region of interest" description="Disordered" evidence="3">
    <location>
        <begin position="44"/>
        <end position="85"/>
    </location>
</feature>
<evidence type="ECO:0000313" key="5">
    <source>
        <dbReference type="Proteomes" id="UP000799776"/>
    </source>
</evidence>
<dbReference type="OrthoDB" id="5600002at2759"/>
<keyword evidence="2" id="KW-0539">Nucleus</keyword>
<evidence type="ECO:0000313" key="4">
    <source>
        <dbReference type="EMBL" id="KAF2091025.1"/>
    </source>
</evidence>
<evidence type="ECO:0000256" key="1">
    <source>
        <dbReference type="ARBA" id="ARBA00004123"/>
    </source>
</evidence>
<feature type="compositionally biased region" description="Low complexity" evidence="3">
    <location>
        <begin position="322"/>
        <end position="333"/>
    </location>
</feature>
<feature type="compositionally biased region" description="Low complexity" evidence="3">
    <location>
        <begin position="536"/>
        <end position="545"/>
    </location>
</feature>
<dbReference type="PANTHER" id="PTHR12610:SF12">
    <property type="entry name" value="SEQUENCE-SPECIFIC SINGLE-STRANDED DNA-BINDING PROTEIN, ISOFORM D"/>
    <property type="match status" value="1"/>
</dbReference>
<evidence type="ECO:0000256" key="3">
    <source>
        <dbReference type="SAM" id="MobiDB-lite"/>
    </source>
</evidence>
<proteinExistence type="predicted"/>
<comment type="caution">
    <text evidence="4">The sequence shown here is derived from an EMBL/GenBank/DDBJ whole genome shotgun (WGS) entry which is preliminary data.</text>
</comment>
<feature type="compositionally biased region" description="Basic and acidic residues" evidence="3">
    <location>
        <begin position="64"/>
        <end position="76"/>
    </location>
</feature>
<reference evidence="4" key="1">
    <citation type="journal article" date="2020" name="Stud. Mycol.">
        <title>101 Dothideomycetes genomes: a test case for predicting lifestyles and emergence of pathogens.</title>
        <authorList>
            <person name="Haridas S."/>
            <person name="Albert R."/>
            <person name="Binder M."/>
            <person name="Bloem J."/>
            <person name="Labutti K."/>
            <person name="Salamov A."/>
            <person name="Andreopoulos B."/>
            <person name="Baker S."/>
            <person name="Barry K."/>
            <person name="Bills G."/>
            <person name="Bluhm B."/>
            <person name="Cannon C."/>
            <person name="Castanera R."/>
            <person name="Culley D."/>
            <person name="Daum C."/>
            <person name="Ezra D."/>
            <person name="Gonzalez J."/>
            <person name="Henrissat B."/>
            <person name="Kuo A."/>
            <person name="Liang C."/>
            <person name="Lipzen A."/>
            <person name="Lutzoni F."/>
            <person name="Magnuson J."/>
            <person name="Mondo S."/>
            <person name="Nolan M."/>
            <person name="Ohm R."/>
            <person name="Pangilinan J."/>
            <person name="Park H.-J."/>
            <person name="Ramirez L."/>
            <person name="Alfaro M."/>
            <person name="Sun H."/>
            <person name="Tritt A."/>
            <person name="Yoshinaga Y."/>
            <person name="Zwiers L.-H."/>
            <person name="Turgeon B."/>
            <person name="Goodwin S."/>
            <person name="Spatafora J."/>
            <person name="Crous P."/>
            <person name="Grigoriev I."/>
        </authorList>
    </citation>
    <scope>NUCLEOTIDE SEQUENCE</scope>
    <source>
        <strain evidence="4">CBS 121410</strain>
    </source>
</reference>
<evidence type="ECO:0000256" key="2">
    <source>
        <dbReference type="ARBA" id="ARBA00023242"/>
    </source>
</evidence>
<organism evidence="4 5">
    <name type="scientific">Saccharata proteae CBS 121410</name>
    <dbReference type="NCBI Taxonomy" id="1314787"/>
    <lineage>
        <taxon>Eukaryota</taxon>
        <taxon>Fungi</taxon>
        <taxon>Dikarya</taxon>
        <taxon>Ascomycota</taxon>
        <taxon>Pezizomycotina</taxon>
        <taxon>Dothideomycetes</taxon>
        <taxon>Dothideomycetes incertae sedis</taxon>
        <taxon>Botryosphaeriales</taxon>
        <taxon>Saccharataceae</taxon>
        <taxon>Saccharata</taxon>
    </lineage>
</organism>
<protein>
    <recommendedName>
        <fullName evidence="6">LisH domain-containing protein</fullName>
    </recommendedName>
</protein>
<feature type="compositionally biased region" description="Polar residues" evidence="3">
    <location>
        <begin position="204"/>
        <end position="217"/>
    </location>
</feature>
<feature type="compositionally biased region" description="Pro residues" evidence="3">
    <location>
        <begin position="369"/>
        <end position="382"/>
    </location>
</feature>
<gene>
    <name evidence="4" type="ORF">K490DRAFT_71293</name>
</gene>
<feature type="compositionally biased region" description="Polar residues" evidence="3">
    <location>
        <begin position="503"/>
        <end position="521"/>
    </location>
</feature>
<feature type="region of interest" description="Disordered" evidence="3">
    <location>
        <begin position="295"/>
        <end position="334"/>
    </location>
</feature>
<feature type="region of interest" description="Disordered" evidence="3">
    <location>
        <begin position="184"/>
        <end position="227"/>
    </location>
</feature>
<name>A0A9P4HXF7_9PEZI</name>
<dbReference type="GO" id="GO:0045944">
    <property type="term" value="P:positive regulation of transcription by RNA polymerase II"/>
    <property type="evidence" value="ECO:0007669"/>
    <property type="project" value="TreeGrafter"/>
</dbReference>
<keyword evidence="5" id="KW-1185">Reference proteome</keyword>
<feature type="compositionally biased region" description="Polar residues" evidence="3">
    <location>
        <begin position="637"/>
        <end position="648"/>
    </location>
</feature>
<comment type="subcellular location">
    <subcellularLocation>
        <location evidence="1">Nucleus</location>
    </subcellularLocation>
</comment>